<feature type="domain" description="PPIase FKBP-type" evidence="6">
    <location>
        <begin position="89"/>
        <end position="204"/>
    </location>
</feature>
<proteinExistence type="predicted"/>
<dbReference type="Gene3D" id="3.10.50.40">
    <property type="match status" value="1"/>
</dbReference>
<reference evidence="8" key="1">
    <citation type="journal article" date="2019" name="Int. J. Syst. Evol. Microbiol.">
        <title>The Global Catalogue of Microorganisms (GCM) 10K type strain sequencing project: providing services to taxonomists for standard genome sequencing and annotation.</title>
        <authorList>
            <consortium name="The Broad Institute Genomics Platform"/>
            <consortium name="The Broad Institute Genome Sequencing Center for Infectious Disease"/>
            <person name="Wu L."/>
            <person name="Ma J."/>
        </authorList>
    </citation>
    <scope>NUCLEOTIDE SEQUENCE [LARGE SCALE GENOMIC DNA]</scope>
    <source>
        <strain evidence="8">KCTC 52416</strain>
    </source>
</reference>
<keyword evidence="5" id="KW-0732">Signal</keyword>
<keyword evidence="8" id="KW-1185">Reference proteome</keyword>
<accession>A0ABV7JP77</accession>
<dbReference type="InterPro" id="IPR001179">
    <property type="entry name" value="PPIase_FKBP_dom"/>
</dbReference>
<dbReference type="PROSITE" id="PS51257">
    <property type="entry name" value="PROKAR_LIPOPROTEIN"/>
    <property type="match status" value="1"/>
</dbReference>
<dbReference type="EMBL" id="JBHRTA010000038">
    <property type="protein sequence ID" value="MFC3198892.1"/>
    <property type="molecule type" value="Genomic_DNA"/>
</dbReference>
<gene>
    <name evidence="7" type="ORF">ACFOET_14815</name>
</gene>
<evidence type="ECO:0000256" key="4">
    <source>
        <dbReference type="PROSITE-ProRule" id="PRU00277"/>
    </source>
</evidence>
<dbReference type="PROSITE" id="PS50059">
    <property type="entry name" value="FKBP_PPIASE"/>
    <property type="match status" value="1"/>
</dbReference>
<evidence type="ECO:0000259" key="6">
    <source>
        <dbReference type="PROSITE" id="PS50059"/>
    </source>
</evidence>
<comment type="caution">
    <text evidence="7">The sequence shown here is derived from an EMBL/GenBank/DDBJ whole genome shotgun (WGS) entry which is preliminary data.</text>
</comment>
<organism evidence="7 8">
    <name type="scientific">Parapedobacter deserti</name>
    <dbReference type="NCBI Taxonomy" id="1912957"/>
    <lineage>
        <taxon>Bacteria</taxon>
        <taxon>Pseudomonadati</taxon>
        <taxon>Bacteroidota</taxon>
        <taxon>Sphingobacteriia</taxon>
        <taxon>Sphingobacteriales</taxon>
        <taxon>Sphingobacteriaceae</taxon>
        <taxon>Parapedobacter</taxon>
    </lineage>
</organism>
<evidence type="ECO:0000256" key="1">
    <source>
        <dbReference type="ARBA" id="ARBA00000971"/>
    </source>
</evidence>
<sequence>MKKINLLALGFLVTFGFSACIKDGETFDPAAQYELEKPQIEAYAIANGLLQHHDIGGMRVYYELVTEGDPTSYQYKTTTNANGQLDIEAPDIQVIFSGRLLTGDDPVHKNQKDEGDETSLANRNIPPAWVYAFLPREIRLDKDGNPLNEPIKFGGVGGLTADGLKTGSKIRFVSPSLLLFGNTSTSQIPANSPMYYEIEVVNIEAPDSN</sequence>
<dbReference type="RefSeq" id="WP_379023986.1">
    <property type="nucleotide sequence ID" value="NZ_JBHRTA010000038.1"/>
</dbReference>
<name>A0ABV7JP77_9SPHI</name>
<evidence type="ECO:0000256" key="5">
    <source>
        <dbReference type="SAM" id="SignalP"/>
    </source>
</evidence>
<feature type="signal peptide" evidence="5">
    <location>
        <begin position="1"/>
        <end position="19"/>
    </location>
</feature>
<dbReference type="InterPro" id="IPR046357">
    <property type="entry name" value="PPIase_dom_sf"/>
</dbReference>
<keyword evidence="4" id="KW-0413">Isomerase</keyword>
<evidence type="ECO:0000256" key="3">
    <source>
        <dbReference type="ARBA" id="ARBA00023110"/>
    </source>
</evidence>
<feature type="chain" id="PRO_5045809216" description="peptidylprolyl isomerase" evidence="5">
    <location>
        <begin position="20"/>
        <end position="209"/>
    </location>
</feature>
<keyword evidence="3 4" id="KW-0697">Rotamase</keyword>
<dbReference type="EC" id="5.2.1.8" evidence="2 4"/>
<evidence type="ECO:0000313" key="7">
    <source>
        <dbReference type="EMBL" id="MFC3198892.1"/>
    </source>
</evidence>
<evidence type="ECO:0000313" key="8">
    <source>
        <dbReference type="Proteomes" id="UP001595526"/>
    </source>
</evidence>
<dbReference type="Proteomes" id="UP001595526">
    <property type="component" value="Unassembled WGS sequence"/>
</dbReference>
<protein>
    <recommendedName>
        <fullName evidence="2 4">peptidylprolyl isomerase</fullName>
        <ecNumber evidence="2 4">5.2.1.8</ecNumber>
    </recommendedName>
</protein>
<dbReference type="SUPFAM" id="SSF54534">
    <property type="entry name" value="FKBP-like"/>
    <property type="match status" value="1"/>
</dbReference>
<evidence type="ECO:0000256" key="2">
    <source>
        <dbReference type="ARBA" id="ARBA00013194"/>
    </source>
</evidence>
<comment type="catalytic activity">
    <reaction evidence="1 4">
        <text>[protein]-peptidylproline (omega=180) = [protein]-peptidylproline (omega=0)</text>
        <dbReference type="Rhea" id="RHEA:16237"/>
        <dbReference type="Rhea" id="RHEA-COMP:10747"/>
        <dbReference type="Rhea" id="RHEA-COMP:10748"/>
        <dbReference type="ChEBI" id="CHEBI:83833"/>
        <dbReference type="ChEBI" id="CHEBI:83834"/>
        <dbReference type="EC" id="5.2.1.8"/>
    </reaction>
</comment>